<dbReference type="PROSITE" id="PS51257">
    <property type="entry name" value="PROKAR_LIPOPROTEIN"/>
    <property type="match status" value="1"/>
</dbReference>
<organism evidence="3">
    <name type="scientific">Anopheles darlingi</name>
    <name type="common">Mosquito</name>
    <dbReference type="NCBI Taxonomy" id="43151"/>
    <lineage>
        <taxon>Eukaryota</taxon>
        <taxon>Metazoa</taxon>
        <taxon>Ecdysozoa</taxon>
        <taxon>Arthropoda</taxon>
        <taxon>Hexapoda</taxon>
        <taxon>Insecta</taxon>
        <taxon>Pterygota</taxon>
        <taxon>Neoptera</taxon>
        <taxon>Endopterygota</taxon>
        <taxon>Diptera</taxon>
        <taxon>Nematocera</taxon>
        <taxon>Culicoidea</taxon>
        <taxon>Culicidae</taxon>
        <taxon>Anophelinae</taxon>
        <taxon>Anopheles</taxon>
    </lineage>
</organism>
<keyword evidence="1" id="KW-0812">Transmembrane</keyword>
<keyword evidence="1" id="KW-0472">Membrane</keyword>
<feature type="chain" id="PRO_5014986292" description="Secreted protein" evidence="2">
    <location>
        <begin position="25"/>
        <end position="99"/>
    </location>
</feature>
<evidence type="ECO:0000256" key="1">
    <source>
        <dbReference type="SAM" id="Phobius"/>
    </source>
</evidence>
<dbReference type="AlphaFoldDB" id="A0A2M4D0S9"/>
<sequence>MFARDIRVPIFCISPFLFLPLAAGGGCENIYVKLKVSENHGMCETVARIQGNLQFLSSVGERVPMMVNVLALFHFVVRMVLFIGDMWRRFILAVDRVVQ</sequence>
<evidence type="ECO:0008006" key="4">
    <source>
        <dbReference type="Google" id="ProtNLM"/>
    </source>
</evidence>
<name>A0A2M4D0S9_ANODA</name>
<protein>
    <recommendedName>
        <fullName evidence="4">Secreted protein</fullName>
    </recommendedName>
</protein>
<evidence type="ECO:0000313" key="3">
    <source>
        <dbReference type="EMBL" id="MBW71091.1"/>
    </source>
</evidence>
<keyword evidence="1" id="KW-1133">Transmembrane helix</keyword>
<feature type="transmembrane region" description="Helical" evidence="1">
    <location>
        <begin position="65"/>
        <end position="83"/>
    </location>
</feature>
<keyword evidence="2" id="KW-0732">Signal</keyword>
<proteinExistence type="predicted"/>
<accession>A0A2M4D0S9</accession>
<evidence type="ECO:0000256" key="2">
    <source>
        <dbReference type="SAM" id="SignalP"/>
    </source>
</evidence>
<dbReference type="EMBL" id="GGFL01006913">
    <property type="protein sequence ID" value="MBW71091.1"/>
    <property type="molecule type" value="Transcribed_RNA"/>
</dbReference>
<feature type="signal peptide" evidence="2">
    <location>
        <begin position="1"/>
        <end position="24"/>
    </location>
</feature>
<reference evidence="3" key="1">
    <citation type="submission" date="2018-01" db="EMBL/GenBank/DDBJ databases">
        <title>An insight into the sialome of Amazonian anophelines.</title>
        <authorList>
            <person name="Ribeiro J.M."/>
            <person name="Scarpassa V."/>
            <person name="Calvo E."/>
        </authorList>
    </citation>
    <scope>NUCLEOTIDE SEQUENCE</scope>
</reference>